<keyword evidence="8" id="KW-1185">Reference proteome</keyword>
<evidence type="ECO:0000256" key="1">
    <source>
        <dbReference type="ARBA" id="ARBA00001917"/>
    </source>
</evidence>
<dbReference type="PANTHER" id="PTHR43673:SF2">
    <property type="entry name" value="NITROREDUCTASE"/>
    <property type="match status" value="1"/>
</dbReference>
<sequence length="265" mass="30005">MSGFPSIFHASDDRYIGDEDVPIIFGEKIATPKEYAEATQAIGTLLKGHFSCRYYLPKPVEKSVIQDIISAARHSPSGNNMQPWAKVYCIAGDIKEKIAAATVKAHKENPEAYDAQYQYYPTGPIPKLYADRRGEYGKRFFAPFKIDRSDSNARNEITLRNFNFFSAPVAFFFTIDQALTKGSWLDVGYFLQSIVLAARARGLETISQEATAKYQLIMRQHLPIPDNEVVMVGMCMGYPDLDKIRQFYAKQPRRPVGDIIEFFGM</sequence>
<evidence type="ECO:0000256" key="5">
    <source>
        <dbReference type="ARBA" id="ARBA00023002"/>
    </source>
</evidence>
<dbReference type="Proteomes" id="UP000076532">
    <property type="component" value="Unassembled WGS sequence"/>
</dbReference>
<organism evidence="7 8">
    <name type="scientific">Athelia psychrophila</name>
    <dbReference type="NCBI Taxonomy" id="1759441"/>
    <lineage>
        <taxon>Eukaryota</taxon>
        <taxon>Fungi</taxon>
        <taxon>Dikarya</taxon>
        <taxon>Basidiomycota</taxon>
        <taxon>Agaricomycotina</taxon>
        <taxon>Agaricomycetes</taxon>
        <taxon>Agaricomycetidae</taxon>
        <taxon>Atheliales</taxon>
        <taxon>Atheliaceae</taxon>
        <taxon>Athelia</taxon>
    </lineage>
</organism>
<keyword evidence="4" id="KW-0288">FMN</keyword>
<dbReference type="GO" id="GO:0016491">
    <property type="term" value="F:oxidoreductase activity"/>
    <property type="evidence" value="ECO:0007669"/>
    <property type="project" value="UniProtKB-KW"/>
</dbReference>
<accession>A0A166NH15</accession>
<comment type="cofactor">
    <cofactor evidence="1">
        <name>FMN</name>
        <dbReference type="ChEBI" id="CHEBI:58210"/>
    </cofactor>
</comment>
<dbReference type="EMBL" id="KV417523">
    <property type="protein sequence ID" value="KZP24999.1"/>
    <property type="molecule type" value="Genomic_DNA"/>
</dbReference>
<keyword evidence="3" id="KW-0285">Flavoprotein</keyword>
<evidence type="ECO:0000313" key="8">
    <source>
        <dbReference type="Proteomes" id="UP000076532"/>
    </source>
</evidence>
<gene>
    <name evidence="7" type="ORF">FIBSPDRAFT_950695</name>
</gene>
<dbReference type="STRING" id="436010.A0A166NH15"/>
<proteinExistence type="inferred from homology"/>
<dbReference type="Gene3D" id="3.40.109.10">
    <property type="entry name" value="NADH Oxidase"/>
    <property type="match status" value="1"/>
</dbReference>
<dbReference type="SUPFAM" id="SSF55469">
    <property type="entry name" value="FMN-dependent nitroreductase-like"/>
    <property type="match status" value="1"/>
</dbReference>
<evidence type="ECO:0000256" key="3">
    <source>
        <dbReference type="ARBA" id="ARBA00022630"/>
    </source>
</evidence>
<dbReference type="OrthoDB" id="41362at2759"/>
<name>A0A166NH15_9AGAM</name>
<comment type="similarity">
    <text evidence="2">Belongs to the nitroreductase family.</text>
</comment>
<keyword evidence="5" id="KW-0560">Oxidoreductase</keyword>
<dbReference type="Pfam" id="PF00881">
    <property type="entry name" value="Nitroreductase"/>
    <property type="match status" value="1"/>
</dbReference>
<evidence type="ECO:0000256" key="2">
    <source>
        <dbReference type="ARBA" id="ARBA00007118"/>
    </source>
</evidence>
<protein>
    <submittedName>
        <fullName evidence="7">Nitroreductase</fullName>
    </submittedName>
</protein>
<dbReference type="AlphaFoldDB" id="A0A166NH15"/>
<evidence type="ECO:0000313" key="7">
    <source>
        <dbReference type="EMBL" id="KZP24999.1"/>
    </source>
</evidence>
<dbReference type="CDD" id="cd02136">
    <property type="entry name" value="PnbA_NfnB-like"/>
    <property type="match status" value="1"/>
</dbReference>
<feature type="domain" description="Nitroreductase" evidence="6">
    <location>
        <begin position="47"/>
        <end position="238"/>
    </location>
</feature>
<evidence type="ECO:0000259" key="6">
    <source>
        <dbReference type="Pfam" id="PF00881"/>
    </source>
</evidence>
<evidence type="ECO:0000256" key="4">
    <source>
        <dbReference type="ARBA" id="ARBA00022643"/>
    </source>
</evidence>
<dbReference type="InterPro" id="IPR029479">
    <property type="entry name" value="Nitroreductase"/>
</dbReference>
<dbReference type="InterPro" id="IPR000415">
    <property type="entry name" value="Nitroreductase-like"/>
</dbReference>
<reference evidence="7 8" key="1">
    <citation type="journal article" date="2016" name="Mol. Biol. Evol.">
        <title>Comparative Genomics of Early-Diverging Mushroom-Forming Fungi Provides Insights into the Origins of Lignocellulose Decay Capabilities.</title>
        <authorList>
            <person name="Nagy L.G."/>
            <person name="Riley R."/>
            <person name="Tritt A."/>
            <person name="Adam C."/>
            <person name="Daum C."/>
            <person name="Floudas D."/>
            <person name="Sun H."/>
            <person name="Yadav J.S."/>
            <person name="Pangilinan J."/>
            <person name="Larsson K.H."/>
            <person name="Matsuura K."/>
            <person name="Barry K."/>
            <person name="Labutti K."/>
            <person name="Kuo R."/>
            <person name="Ohm R.A."/>
            <person name="Bhattacharya S.S."/>
            <person name="Shirouzu T."/>
            <person name="Yoshinaga Y."/>
            <person name="Martin F.M."/>
            <person name="Grigoriev I.V."/>
            <person name="Hibbett D.S."/>
        </authorList>
    </citation>
    <scope>NUCLEOTIDE SEQUENCE [LARGE SCALE GENOMIC DNA]</scope>
    <source>
        <strain evidence="7 8">CBS 109695</strain>
    </source>
</reference>
<dbReference type="PANTHER" id="PTHR43673">
    <property type="entry name" value="NAD(P)H NITROREDUCTASE YDGI-RELATED"/>
    <property type="match status" value="1"/>
</dbReference>